<name>A0ABW5G0N5_9PSEU</name>
<feature type="transmembrane region" description="Helical" evidence="4">
    <location>
        <begin position="117"/>
        <end position="150"/>
    </location>
</feature>
<dbReference type="Proteomes" id="UP001597417">
    <property type="component" value="Unassembled WGS sequence"/>
</dbReference>
<feature type="domain" description="Signal transduction histidine kinase subgroup 3 dimerisation and phosphoacceptor" evidence="6">
    <location>
        <begin position="201"/>
        <end position="269"/>
    </location>
</feature>
<dbReference type="InterPro" id="IPR011712">
    <property type="entry name" value="Sig_transdc_His_kin_sub3_dim/P"/>
</dbReference>
<feature type="transmembrane region" description="Helical" evidence="4">
    <location>
        <begin position="92"/>
        <end position="110"/>
    </location>
</feature>
<evidence type="ECO:0000256" key="1">
    <source>
        <dbReference type="ARBA" id="ARBA00022679"/>
    </source>
</evidence>
<dbReference type="Pfam" id="PF07730">
    <property type="entry name" value="HisKA_3"/>
    <property type="match status" value="1"/>
</dbReference>
<organism evidence="7 8">
    <name type="scientific">Amycolatopsis pigmentata</name>
    <dbReference type="NCBI Taxonomy" id="450801"/>
    <lineage>
        <taxon>Bacteria</taxon>
        <taxon>Bacillati</taxon>
        <taxon>Actinomycetota</taxon>
        <taxon>Actinomycetes</taxon>
        <taxon>Pseudonocardiales</taxon>
        <taxon>Pseudonocardiaceae</taxon>
        <taxon>Amycolatopsis</taxon>
    </lineage>
</organism>
<dbReference type="InterPro" id="IPR003594">
    <property type="entry name" value="HATPase_dom"/>
</dbReference>
<accession>A0ABW5G0N5</accession>
<keyword evidence="4" id="KW-0812">Transmembrane</keyword>
<sequence>MNVAFRGGLLGETADARLSWWSASRSAYARDRVSHRWLVIAVVVLLPILMPAVRAVSQGEVRQVGIATLVLLIPFAFCYLIFPYVLFPARPLAVQLGFVLGMLALAWLLVTNGASVYVLTYAMTVAALGVPPGWFLVFDGLSICAAYAIVLTGGPLNGTVGDVGTVTGLTIALFFVGRLAHAVRHLRAAQEEIATLAVTTERERLARDLHDILGHSLTTITVKAGLARRVLESSSDVDRAITEIREVEQLSRSALSDVRATVSDYREVSLPAEVVGARAALRAAEIDADLPSAVDNVRPDLQQAFGYVLREAVTNVIRHSGAKQVRVRLGRTWIEITDDGEGTTATAGNGLRGLGERLAEIGGTLRAEPRENGGFRVRAEVTEKLEGAA</sequence>
<evidence type="ECO:0000256" key="4">
    <source>
        <dbReference type="SAM" id="Phobius"/>
    </source>
</evidence>
<keyword evidence="3" id="KW-0902">Two-component regulatory system</keyword>
<evidence type="ECO:0000256" key="2">
    <source>
        <dbReference type="ARBA" id="ARBA00022777"/>
    </source>
</evidence>
<dbReference type="CDD" id="cd16917">
    <property type="entry name" value="HATPase_UhpB-NarQ-NarX-like"/>
    <property type="match status" value="1"/>
</dbReference>
<keyword evidence="1" id="KW-0808">Transferase</keyword>
<feature type="transmembrane region" description="Helical" evidence="4">
    <location>
        <begin position="64"/>
        <end position="86"/>
    </location>
</feature>
<comment type="caution">
    <text evidence="7">The sequence shown here is derived from an EMBL/GenBank/DDBJ whole genome shotgun (WGS) entry which is preliminary data.</text>
</comment>
<dbReference type="GO" id="GO:0016301">
    <property type="term" value="F:kinase activity"/>
    <property type="evidence" value="ECO:0007669"/>
    <property type="project" value="UniProtKB-KW"/>
</dbReference>
<evidence type="ECO:0000313" key="8">
    <source>
        <dbReference type="Proteomes" id="UP001597417"/>
    </source>
</evidence>
<keyword evidence="2 7" id="KW-0418">Kinase</keyword>
<reference evidence="8" key="1">
    <citation type="journal article" date="2019" name="Int. J. Syst. Evol. Microbiol.">
        <title>The Global Catalogue of Microorganisms (GCM) 10K type strain sequencing project: providing services to taxonomists for standard genome sequencing and annotation.</title>
        <authorList>
            <consortium name="The Broad Institute Genomics Platform"/>
            <consortium name="The Broad Institute Genome Sequencing Center for Infectious Disease"/>
            <person name="Wu L."/>
            <person name="Ma J."/>
        </authorList>
    </citation>
    <scope>NUCLEOTIDE SEQUENCE [LARGE SCALE GENOMIC DNA]</scope>
    <source>
        <strain evidence="8">CGMCC 4.7645</strain>
    </source>
</reference>
<evidence type="ECO:0000313" key="7">
    <source>
        <dbReference type="EMBL" id="MFD2419984.1"/>
    </source>
</evidence>
<dbReference type="Gene3D" id="1.20.5.1930">
    <property type="match status" value="1"/>
</dbReference>
<dbReference type="Gene3D" id="3.30.565.10">
    <property type="entry name" value="Histidine kinase-like ATPase, C-terminal domain"/>
    <property type="match status" value="1"/>
</dbReference>
<evidence type="ECO:0000256" key="3">
    <source>
        <dbReference type="ARBA" id="ARBA00023012"/>
    </source>
</evidence>
<dbReference type="PANTHER" id="PTHR24421:SF63">
    <property type="entry name" value="SENSOR HISTIDINE KINASE DESK"/>
    <property type="match status" value="1"/>
</dbReference>
<evidence type="ECO:0000259" key="5">
    <source>
        <dbReference type="Pfam" id="PF02518"/>
    </source>
</evidence>
<feature type="transmembrane region" description="Helical" evidence="4">
    <location>
        <begin position="156"/>
        <end position="177"/>
    </location>
</feature>
<dbReference type="RefSeq" id="WP_378268006.1">
    <property type="nucleotide sequence ID" value="NZ_JBHUKR010000015.1"/>
</dbReference>
<dbReference type="InterPro" id="IPR050482">
    <property type="entry name" value="Sensor_HK_TwoCompSys"/>
</dbReference>
<feature type="domain" description="Histidine kinase/HSP90-like ATPase" evidence="5">
    <location>
        <begin position="304"/>
        <end position="381"/>
    </location>
</feature>
<evidence type="ECO:0000259" key="6">
    <source>
        <dbReference type="Pfam" id="PF07730"/>
    </source>
</evidence>
<dbReference type="PANTHER" id="PTHR24421">
    <property type="entry name" value="NITRATE/NITRITE SENSOR PROTEIN NARX-RELATED"/>
    <property type="match status" value="1"/>
</dbReference>
<keyword evidence="4" id="KW-0472">Membrane</keyword>
<keyword evidence="4" id="KW-1133">Transmembrane helix</keyword>
<dbReference type="EMBL" id="JBHUKR010000015">
    <property type="protein sequence ID" value="MFD2419984.1"/>
    <property type="molecule type" value="Genomic_DNA"/>
</dbReference>
<proteinExistence type="predicted"/>
<dbReference type="SUPFAM" id="SSF55874">
    <property type="entry name" value="ATPase domain of HSP90 chaperone/DNA topoisomerase II/histidine kinase"/>
    <property type="match status" value="1"/>
</dbReference>
<dbReference type="InterPro" id="IPR036890">
    <property type="entry name" value="HATPase_C_sf"/>
</dbReference>
<gene>
    <name evidence="7" type="ORF">ACFSXZ_27015</name>
</gene>
<protein>
    <submittedName>
        <fullName evidence="7">Sensor histidine kinase</fullName>
    </submittedName>
</protein>
<feature type="transmembrane region" description="Helical" evidence="4">
    <location>
        <begin position="37"/>
        <end position="57"/>
    </location>
</feature>
<dbReference type="Pfam" id="PF02518">
    <property type="entry name" value="HATPase_c"/>
    <property type="match status" value="1"/>
</dbReference>
<keyword evidence="8" id="KW-1185">Reference proteome</keyword>